<dbReference type="RefSeq" id="WP_023579090.1">
    <property type="nucleotide sequence ID" value="NZ_AVGG01000005.1"/>
</dbReference>
<accession>V6SQX4</accession>
<comment type="caution">
    <text evidence="2">The sequence shown here is derived from an EMBL/GenBank/DDBJ whole genome shotgun (WGS) entry which is preliminary data.</text>
</comment>
<dbReference type="EMBL" id="AVGG01000005">
    <property type="protein sequence ID" value="ESU28854.1"/>
    <property type="molecule type" value="Genomic_DNA"/>
</dbReference>
<keyword evidence="3" id="KW-1185">Reference proteome</keyword>
<gene>
    <name evidence="2" type="ORF">FLJC2902T_14510</name>
</gene>
<name>V6SQX4_9FLAO</name>
<dbReference type="AlphaFoldDB" id="V6SQX4"/>
<reference evidence="2 3" key="1">
    <citation type="submission" date="2013-08" db="EMBL/GenBank/DDBJ databases">
        <title>Flavobacterium limnosediminis JC2902 genome sequencing.</title>
        <authorList>
            <person name="Lee K."/>
            <person name="Yi H."/>
            <person name="Park S."/>
            <person name="Chun J."/>
        </authorList>
    </citation>
    <scope>NUCLEOTIDE SEQUENCE [LARGE SCALE GENOMIC DNA]</scope>
    <source>
        <strain evidence="2 3">JC2902</strain>
    </source>
</reference>
<dbReference type="InterPro" id="IPR025665">
    <property type="entry name" value="Beta-barrel_OMP_2"/>
</dbReference>
<dbReference type="PROSITE" id="PS51257">
    <property type="entry name" value="PROKAR_LIPOPROTEIN"/>
    <property type="match status" value="1"/>
</dbReference>
<dbReference type="OrthoDB" id="1120420at2"/>
<proteinExistence type="predicted"/>
<sequence>MKKTILSTCILLFSCTVSGQVLISLLLGDKLNTGKIEFGLDGGVNFASLRGLDDSESSARFNLGFYFDIKMKNDWMFHTGVIVKSTMGADDIKPYLLNNPDLDNAFVDGKVKRSFQYFNVPLMMKRKLPKNFYAEGGFQLGLLYKAHDEFTADVIDKEDLKYKISIKDNYHPLDAGLIAGIGYRLMGGNGMNLGVRYYYGLIDIEIDDSGKNVYNQSFYITAGIPIGAGKAKKNAEKKTTESEQ</sequence>
<protein>
    <recommendedName>
        <fullName evidence="1">Outer membrane protein beta-barrel domain-containing protein</fullName>
    </recommendedName>
</protein>
<dbReference type="eggNOG" id="COG3637">
    <property type="taxonomic scope" value="Bacteria"/>
</dbReference>
<organism evidence="2 3">
    <name type="scientific">Flavobacterium limnosediminis JC2902</name>
    <dbReference type="NCBI Taxonomy" id="1341181"/>
    <lineage>
        <taxon>Bacteria</taxon>
        <taxon>Pseudomonadati</taxon>
        <taxon>Bacteroidota</taxon>
        <taxon>Flavobacteriia</taxon>
        <taxon>Flavobacteriales</taxon>
        <taxon>Flavobacteriaceae</taxon>
        <taxon>Flavobacterium</taxon>
    </lineage>
</organism>
<feature type="domain" description="Outer membrane protein beta-barrel" evidence="1">
    <location>
        <begin position="34"/>
        <end position="204"/>
    </location>
</feature>
<dbReference type="Proteomes" id="UP000018004">
    <property type="component" value="Unassembled WGS sequence"/>
</dbReference>
<evidence type="ECO:0000313" key="3">
    <source>
        <dbReference type="Proteomes" id="UP000018004"/>
    </source>
</evidence>
<dbReference type="Pfam" id="PF13568">
    <property type="entry name" value="OMP_b-brl_2"/>
    <property type="match status" value="1"/>
</dbReference>
<dbReference type="STRING" id="1341181.FLJC2902T_14510"/>
<evidence type="ECO:0000313" key="2">
    <source>
        <dbReference type="EMBL" id="ESU28854.1"/>
    </source>
</evidence>
<dbReference type="PATRIC" id="fig|1341181.4.peg.1429"/>
<evidence type="ECO:0000259" key="1">
    <source>
        <dbReference type="Pfam" id="PF13568"/>
    </source>
</evidence>